<comment type="caution">
    <text evidence="2">The sequence shown here is derived from an EMBL/GenBank/DDBJ whole genome shotgun (WGS) entry which is preliminary data.</text>
</comment>
<dbReference type="AlphaFoldDB" id="A0A370QLD9"/>
<evidence type="ECO:0000313" key="2">
    <source>
        <dbReference type="EMBL" id="RDK89178.1"/>
    </source>
</evidence>
<feature type="transmembrane region" description="Helical" evidence="1">
    <location>
        <begin position="185"/>
        <end position="203"/>
    </location>
</feature>
<evidence type="ECO:0000256" key="1">
    <source>
        <dbReference type="SAM" id="Phobius"/>
    </source>
</evidence>
<keyword evidence="1" id="KW-1133">Transmembrane helix</keyword>
<evidence type="ECO:0008006" key="4">
    <source>
        <dbReference type="Google" id="ProtNLM"/>
    </source>
</evidence>
<dbReference type="OrthoDB" id="1438991at2"/>
<dbReference type="RefSeq" id="WP_115122810.1">
    <property type="nucleotide sequence ID" value="NZ_QRAO01000001.1"/>
</dbReference>
<name>A0A370QLD9_9FLAO</name>
<keyword evidence="1" id="KW-0472">Membrane</keyword>
<gene>
    <name evidence="2" type="ORF">C8D94_1011059</name>
</gene>
<keyword evidence="3" id="KW-1185">Reference proteome</keyword>
<keyword evidence="1" id="KW-0812">Transmembrane</keyword>
<proteinExistence type="predicted"/>
<dbReference type="EMBL" id="QRAO01000001">
    <property type="protein sequence ID" value="RDK89178.1"/>
    <property type="molecule type" value="Genomic_DNA"/>
</dbReference>
<organism evidence="2 3">
    <name type="scientific">Marinirhabdus gelatinilytica</name>
    <dbReference type="NCBI Taxonomy" id="1703343"/>
    <lineage>
        <taxon>Bacteria</taxon>
        <taxon>Pseudomonadati</taxon>
        <taxon>Bacteroidota</taxon>
        <taxon>Flavobacteriia</taxon>
        <taxon>Flavobacteriales</taxon>
        <taxon>Flavobacteriaceae</taxon>
    </lineage>
</organism>
<accession>A0A370QLD9</accession>
<dbReference type="Proteomes" id="UP000255317">
    <property type="component" value="Unassembled WGS sequence"/>
</dbReference>
<evidence type="ECO:0000313" key="3">
    <source>
        <dbReference type="Proteomes" id="UP000255317"/>
    </source>
</evidence>
<protein>
    <recommendedName>
        <fullName evidence="4">Chemoreceptor-like protein with four helix bundle sensory module</fullName>
    </recommendedName>
</protein>
<sequence>MSKKRIIANRINIVLVFIAIVLLILGANRIDNSQFKTAHKDVVSVFNDRVLAQNYIYKLNNLIHEKEQLFLKRGTQAASENINKEIETLIILFSETELTNNETQSFENFKNNYTDLKSKETEYFKNSYNQPIDENIINIALEEDINIIQTDLDNLALIQVSEIRTTVLDAQKSLSENELKSSIETYFLLGIGIIVLVIIFYRINKYE</sequence>
<reference evidence="2 3" key="1">
    <citation type="submission" date="2018-07" db="EMBL/GenBank/DDBJ databases">
        <title>Genomic Encyclopedia of Type Strains, Phase IV (KMG-IV): sequencing the most valuable type-strain genomes for metagenomic binning, comparative biology and taxonomic classification.</title>
        <authorList>
            <person name="Goeker M."/>
        </authorList>
    </citation>
    <scope>NUCLEOTIDE SEQUENCE [LARGE SCALE GENOMIC DNA]</scope>
    <source>
        <strain evidence="2 3">DSM 101478</strain>
    </source>
</reference>